<dbReference type="NCBIfam" id="TIGR00613">
    <property type="entry name" value="reco"/>
    <property type="match status" value="1"/>
</dbReference>
<dbReference type="InterPro" id="IPR012340">
    <property type="entry name" value="NA-bd_OB-fold"/>
</dbReference>
<dbReference type="GO" id="GO:0006302">
    <property type="term" value="P:double-strand break repair"/>
    <property type="evidence" value="ECO:0007669"/>
    <property type="project" value="TreeGrafter"/>
</dbReference>
<dbReference type="AlphaFoldDB" id="A0A2T0VWD9"/>
<dbReference type="InterPro" id="IPR037278">
    <property type="entry name" value="ARFGAP/RecO"/>
</dbReference>
<evidence type="ECO:0000256" key="2">
    <source>
        <dbReference type="ARBA" id="ARBA00021310"/>
    </source>
</evidence>
<feature type="domain" description="DNA replication/recombination mediator RecO N-terminal" evidence="8">
    <location>
        <begin position="37"/>
        <end position="113"/>
    </location>
</feature>
<gene>
    <name evidence="7" type="primary">recO</name>
    <name evidence="9" type="ORF">CLV80_1091</name>
</gene>
<evidence type="ECO:0000256" key="3">
    <source>
        <dbReference type="ARBA" id="ARBA00022763"/>
    </source>
</evidence>
<evidence type="ECO:0000313" key="10">
    <source>
        <dbReference type="Proteomes" id="UP000238007"/>
    </source>
</evidence>
<keyword evidence="4 7" id="KW-0233">DNA recombination</keyword>
<dbReference type="EMBL" id="PVTP01000009">
    <property type="protein sequence ID" value="PRY76203.1"/>
    <property type="molecule type" value="Genomic_DNA"/>
</dbReference>
<dbReference type="SUPFAM" id="SSF50249">
    <property type="entry name" value="Nucleic acid-binding proteins"/>
    <property type="match status" value="1"/>
</dbReference>
<sequence length="277" mass="30207">MAVRIILPKILPPEAAEACNFVAWRLIWRNGPDITPMIEWRDEAALLAARPFGETSVIIEVFSAAHGLHAGVVRGGTSRKVAPTLQPGAQLSVAWKARLDSHLGSFTVEPIRSRAAVAMGDRLALAGLNAVCAILVLVLPEREPHSELYERTISLLDLLGQSELWPLAYLRWEQALLEEMGFGMDLSACAVRGTNEELIYVSPKSGRAVSRQAAGEWADRLLPLPPVLAGQGDATNEEIVIALRTTGYFLEHRLVKSMGDRPVPSARARLIEAIART</sequence>
<dbReference type="Pfam" id="PF11967">
    <property type="entry name" value="RecO_N"/>
    <property type="match status" value="1"/>
</dbReference>
<dbReference type="Pfam" id="PF02565">
    <property type="entry name" value="RecO_C"/>
    <property type="match status" value="1"/>
</dbReference>
<dbReference type="InterPro" id="IPR003717">
    <property type="entry name" value="RecO"/>
</dbReference>
<evidence type="ECO:0000256" key="6">
    <source>
        <dbReference type="ARBA" id="ARBA00033409"/>
    </source>
</evidence>
<evidence type="ECO:0000256" key="7">
    <source>
        <dbReference type="HAMAP-Rule" id="MF_00201"/>
    </source>
</evidence>
<dbReference type="GO" id="GO:0006310">
    <property type="term" value="P:DNA recombination"/>
    <property type="evidence" value="ECO:0007669"/>
    <property type="project" value="UniProtKB-UniRule"/>
</dbReference>
<dbReference type="Gene3D" id="2.40.50.140">
    <property type="entry name" value="Nucleic acid-binding proteins"/>
    <property type="match status" value="1"/>
</dbReference>
<dbReference type="HAMAP" id="MF_00201">
    <property type="entry name" value="RecO"/>
    <property type="match status" value="1"/>
</dbReference>
<dbReference type="PANTHER" id="PTHR33991:SF1">
    <property type="entry name" value="DNA REPAIR PROTEIN RECO"/>
    <property type="match status" value="1"/>
</dbReference>
<proteinExistence type="inferred from homology"/>
<evidence type="ECO:0000259" key="8">
    <source>
        <dbReference type="Pfam" id="PF11967"/>
    </source>
</evidence>
<keyword evidence="5 7" id="KW-0234">DNA repair</keyword>
<reference evidence="9 10" key="1">
    <citation type="submission" date="2018-03" db="EMBL/GenBank/DDBJ databases">
        <title>Genomic Encyclopedia of Archaeal and Bacterial Type Strains, Phase II (KMG-II): from individual species to whole genera.</title>
        <authorList>
            <person name="Goeker M."/>
        </authorList>
    </citation>
    <scope>NUCLEOTIDE SEQUENCE [LARGE SCALE GENOMIC DNA]</scope>
    <source>
        <strain evidence="9 10">DSM 101533</strain>
    </source>
</reference>
<protein>
    <recommendedName>
        <fullName evidence="2 7">DNA repair protein RecO</fullName>
    </recommendedName>
    <alternativeName>
        <fullName evidence="6 7">Recombination protein O</fullName>
    </alternativeName>
</protein>
<evidence type="ECO:0000256" key="4">
    <source>
        <dbReference type="ARBA" id="ARBA00023172"/>
    </source>
</evidence>
<dbReference type="Gene3D" id="1.20.1440.120">
    <property type="entry name" value="Recombination protein O, C-terminal domain"/>
    <property type="match status" value="1"/>
</dbReference>
<comment type="caution">
    <text evidence="9">The sequence shown here is derived from an EMBL/GenBank/DDBJ whole genome shotgun (WGS) entry which is preliminary data.</text>
</comment>
<dbReference type="InterPro" id="IPR022572">
    <property type="entry name" value="DNA_rep/recomb_RecO_N"/>
</dbReference>
<dbReference type="SUPFAM" id="SSF57863">
    <property type="entry name" value="ArfGap/RecO-like zinc finger"/>
    <property type="match status" value="1"/>
</dbReference>
<dbReference type="Proteomes" id="UP000238007">
    <property type="component" value="Unassembled WGS sequence"/>
</dbReference>
<comment type="function">
    <text evidence="7">Involved in DNA repair and RecF pathway recombination.</text>
</comment>
<evidence type="ECO:0000256" key="1">
    <source>
        <dbReference type="ARBA" id="ARBA00007452"/>
    </source>
</evidence>
<accession>A0A2T0VWD9</accession>
<name>A0A2T0VWD9_9RHOB</name>
<dbReference type="GO" id="GO:0043590">
    <property type="term" value="C:bacterial nucleoid"/>
    <property type="evidence" value="ECO:0007669"/>
    <property type="project" value="TreeGrafter"/>
</dbReference>
<keyword evidence="10" id="KW-1185">Reference proteome</keyword>
<evidence type="ECO:0000313" key="9">
    <source>
        <dbReference type="EMBL" id="PRY76203.1"/>
    </source>
</evidence>
<keyword evidence="3 7" id="KW-0227">DNA damage</keyword>
<dbReference type="PANTHER" id="PTHR33991">
    <property type="entry name" value="DNA REPAIR PROTEIN RECO"/>
    <property type="match status" value="1"/>
</dbReference>
<evidence type="ECO:0000256" key="5">
    <source>
        <dbReference type="ARBA" id="ARBA00023204"/>
    </source>
</evidence>
<comment type="similarity">
    <text evidence="1 7">Belongs to the RecO family.</text>
</comment>
<dbReference type="InterPro" id="IPR042242">
    <property type="entry name" value="RecO_C"/>
</dbReference>
<organism evidence="9 10">
    <name type="scientific">Yoonia maritima</name>
    <dbReference type="NCBI Taxonomy" id="1435347"/>
    <lineage>
        <taxon>Bacteria</taxon>
        <taxon>Pseudomonadati</taxon>
        <taxon>Pseudomonadota</taxon>
        <taxon>Alphaproteobacteria</taxon>
        <taxon>Rhodobacterales</taxon>
        <taxon>Paracoccaceae</taxon>
        <taxon>Yoonia</taxon>
    </lineage>
</organism>